<accession>A0A0G4GR12</accession>
<feature type="compositionally biased region" description="Acidic residues" evidence="1">
    <location>
        <begin position="372"/>
        <end position="383"/>
    </location>
</feature>
<feature type="region of interest" description="Disordered" evidence="1">
    <location>
        <begin position="71"/>
        <end position="162"/>
    </location>
</feature>
<feature type="region of interest" description="Disordered" evidence="1">
    <location>
        <begin position="34"/>
        <end position="57"/>
    </location>
</feature>
<gene>
    <name evidence="2" type="ORF">Cvel_5069</name>
</gene>
<dbReference type="CDD" id="cd00065">
    <property type="entry name" value="FYVE_like_SF"/>
    <property type="match status" value="1"/>
</dbReference>
<organism evidence="2">
    <name type="scientific">Chromera velia CCMP2878</name>
    <dbReference type="NCBI Taxonomy" id="1169474"/>
    <lineage>
        <taxon>Eukaryota</taxon>
        <taxon>Sar</taxon>
        <taxon>Alveolata</taxon>
        <taxon>Colpodellida</taxon>
        <taxon>Chromeraceae</taxon>
        <taxon>Chromera</taxon>
    </lineage>
</organism>
<feature type="compositionally biased region" description="Basic and acidic residues" evidence="1">
    <location>
        <begin position="71"/>
        <end position="82"/>
    </location>
</feature>
<sequence length="473" mass="52891">MGESNTKRYWHYNGNMNSYRFSDLRDYLTQGGIGPHEQDLVYPPDDPRGAAWLSRERFENSGSRWRRLMERAEEERENREEVSEQEDSENEGEDWEGGGSDDDDDGNEGGGRRDYGGLRRARRPEEYLGDPESVRQPPPPRSSPPPSTKPKPRNPPPPRRSECLDCGADLSGDRAMALRCGRCQRNEESLQRVAVMQRETIPVLTGFVREEERELWRLERSFQPERQEDRARLRNYLNLCRSVGVDPTREMSHRCPKCGHWLVCSACSYRTCTCAEFHGDSLQRVCRTHACNAAQEASSCHPQEARQRAEQDPLFESDDEEGVGGDNEDEDEYVEVAPPPPPPGAGRQEEGEDDEYVEVAGPLAPPPGRGQEEEEEEEDECLEEAVPPSPPRPPPAAAAAAPSWMRRESIPPNLQAPSYAHHSHAPYQERGLPSRASAPAHLINPAAAASWSSASVPREGAGASRAFALFGLS</sequence>
<evidence type="ECO:0000256" key="1">
    <source>
        <dbReference type="SAM" id="MobiDB-lite"/>
    </source>
</evidence>
<feature type="compositionally biased region" description="Pro residues" evidence="1">
    <location>
        <begin position="136"/>
        <end position="158"/>
    </location>
</feature>
<dbReference type="AlphaFoldDB" id="A0A0G4GR12"/>
<dbReference type="EMBL" id="CDMZ01001458">
    <property type="protein sequence ID" value="CEM32891.1"/>
    <property type="molecule type" value="Genomic_DNA"/>
</dbReference>
<protein>
    <submittedName>
        <fullName evidence="2">Uncharacterized protein</fullName>
    </submittedName>
</protein>
<feature type="compositionally biased region" description="Acidic residues" evidence="1">
    <location>
        <begin position="83"/>
        <end position="107"/>
    </location>
</feature>
<name>A0A0G4GR12_9ALVE</name>
<reference evidence="2" key="1">
    <citation type="submission" date="2014-11" db="EMBL/GenBank/DDBJ databases">
        <authorList>
            <person name="Otto D Thomas"/>
            <person name="Naeem Raeece"/>
        </authorList>
    </citation>
    <scope>NUCLEOTIDE SEQUENCE</scope>
</reference>
<feature type="compositionally biased region" description="Pro residues" evidence="1">
    <location>
        <begin position="387"/>
        <end position="396"/>
    </location>
</feature>
<evidence type="ECO:0000313" key="2">
    <source>
        <dbReference type="EMBL" id="CEM32891.1"/>
    </source>
</evidence>
<dbReference type="VEuPathDB" id="CryptoDB:Cvel_5069"/>
<feature type="compositionally biased region" description="Acidic residues" evidence="1">
    <location>
        <begin position="313"/>
        <end position="334"/>
    </location>
</feature>
<proteinExistence type="predicted"/>
<feature type="region of interest" description="Disordered" evidence="1">
    <location>
        <begin position="297"/>
        <end position="435"/>
    </location>
</feature>